<dbReference type="Proteomes" id="UP000197781">
    <property type="component" value="Chromosome"/>
</dbReference>
<dbReference type="PANTHER" id="PTHR36114:SF1">
    <property type="entry name" value="16.7 KDA PROTEIN IN WHIE LOCUS"/>
    <property type="match status" value="1"/>
</dbReference>
<dbReference type="EMBL" id="CP018145">
    <property type="protein sequence ID" value="ASJ55241.1"/>
    <property type="molecule type" value="Genomic_DNA"/>
</dbReference>
<evidence type="ECO:0000313" key="3">
    <source>
        <dbReference type="Proteomes" id="UP000197781"/>
    </source>
</evidence>
<keyword evidence="2" id="KW-0413">Isomerase</keyword>
<organism evidence="2 3">
    <name type="scientific">Brevibacillus formosus</name>
    <dbReference type="NCBI Taxonomy" id="54913"/>
    <lineage>
        <taxon>Bacteria</taxon>
        <taxon>Bacillati</taxon>
        <taxon>Bacillota</taxon>
        <taxon>Bacilli</taxon>
        <taxon>Bacillales</taxon>
        <taxon>Paenibacillaceae</taxon>
        <taxon>Brevibacillus</taxon>
    </lineage>
</organism>
<proteinExistence type="predicted"/>
<reference evidence="2 3" key="1">
    <citation type="submission" date="2016-11" db="EMBL/GenBank/DDBJ databases">
        <authorList>
            <person name="Jaros S."/>
            <person name="Januszkiewicz K."/>
            <person name="Wedrychowicz H."/>
        </authorList>
    </citation>
    <scope>NUCLEOTIDE SEQUENCE [LARGE SCALE GENOMIC DNA]</scope>
    <source>
        <strain evidence="2 3">NF2</strain>
    </source>
</reference>
<dbReference type="SUPFAM" id="SSF51182">
    <property type="entry name" value="RmlC-like cupins"/>
    <property type="match status" value="1"/>
</dbReference>
<accession>A0A220MJR1</accession>
<dbReference type="InterPro" id="IPR013096">
    <property type="entry name" value="Cupin_2"/>
</dbReference>
<dbReference type="InterPro" id="IPR052044">
    <property type="entry name" value="PKS_Associated_Protein"/>
</dbReference>
<dbReference type="InterPro" id="IPR011051">
    <property type="entry name" value="RmlC_Cupin_sf"/>
</dbReference>
<feature type="domain" description="Cupin type-2" evidence="1">
    <location>
        <begin position="36"/>
        <end position="94"/>
    </location>
</feature>
<evidence type="ECO:0000313" key="2">
    <source>
        <dbReference type="EMBL" id="ASJ55241.1"/>
    </source>
</evidence>
<evidence type="ECO:0000259" key="1">
    <source>
        <dbReference type="Pfam" id="PF07883"/>
    </source>
</evidence>
<dbReference type="PANTHER" id="PTHR36114">
    <property type="entry name" value="16.7 KDA PROTEIN IN WHIE LOCUS"/>
    <property type="match status" value="1"/>
</dbReference>
<name>A0A220MJR1_9BACL</name>
<dbReference type="AlphaFoldDB" id="A0A220MJR1"/>
<dbReference type="Gene3D" id="2.60.120.10">
    <property type="entry name" value="Jelly Rolls"/>
    <property type="match status" value="1"/>
</dbReference>
<dbReference type="KEGG" id="bfm:BP422_17825"/>
<dbReference type="InterPro" id="IPR014710">
    <property type="entry name" value="RmlC-like_jellyroll"/>
</dbReference>
<gene>
    <name evidence="2" type="ORF">BP422_17825</name>
</gene>
<dbReference type="CDD" id="cd02226">
    <property type="entry name" value="cupin_YdbB-like"/>
    <property type="match status" value="1"/>
</dbReference>
<protein>
    <submittedName>
        <fullName evidence="2">Mannose-6-phosphate isomerase</fullName>
    </submittedName>
</protein>
<dbReference type="GO" id="GO:0016853">
    <property type="term" value="F:isomerase activity"/>
    <property type="evidence" value="ECO:0007669"/>
    <property type="project" value="UniProtKB-KW"/>
</dbReference>
<sequence length="119" mass="13808">MEKVNVAEKFSLFHEYWSPKIAGEINDSYVKLAKLKGEFVWHQHENEDEMFLVVKGKLLIKFRDKDVWVNEGEFLIVPKGVEHMPVAEEEVHVLLLEPKTTLNTGDQVNEKTVTDLETI</sequence>
<dbReference type="Pfam" id="PF07883">
    <property type="entry name" value="Cupin_2"/>
    <property type="match status" value="1"/>
</dbReference>